<accession>A0A812T8C9</accession>
<name>A0A812T8C9_SYMPI</name>
<dbReference type="EMBL" id="CAJNIZ010028520">
    <property type="protein sequence ID" value="CAE7508890.1"/>
    <property type="molecule type" value="Genomic_DNA"/>
</dbReference>
<feature type="signal peptide" evidence="1">
    <location>
        <begin position="1"/>
        <end position="16"/>
    </location>
</feature>
<comment type="caution">
    <text evidence="3">The sequence shown here is derived from an EMBL/GenBank/DDBJ whole genome shotgun (WGS) entry which is preliminary data.</text>
</comment>
<evidence type="ECO:0000256" key="1">
    <source>
        <dbReference type="SAM" id="SignalP"/>
    </source>
</evidence>
<organism evidence="3 4">
    <name type="scientific">Symbiodinium pilosum</name>
    <name type="common">Dinoflagellate</name>
    <dbReference type="NCBI Taxonomy" id="2952"/>
    <lineage>
        <taxon>Eukaryota</taxon>
        <taxon>Sar</taxon>
        <taxon>Alveolata</taxon>
        <taxon>Dinophyceae</taxon>
        <taxon>Suessiales</taxon>
        <taxon>Symbiodiniaceae</taxon>
        <taxon>Symbiodinium</taxon>
    </lineage>
</organism>
<sequence length="204" mass="21523">MARVSFFLALICGAAAAPSNFRGTGRNGTASTSAEKSLLGASWAHSGCCSGCGTSFCSPQSGTCYDQKGKNYYLECRSGGNNNGNSNSNCCNSCSGSAFCSPNSGNCYSFKGKDYYLECLAPSRTSYTYAGRIGCRLESSYRLSALMVGSSSECRSACDNTPGCIVYNFNDARSPCGTFGDCQLFTSCVREESECFAQYVADAN</sequence>
<feature type="domain" description="Apple" evidence="2">
    <location>
        <begin position="119"/>
        <end position="204"/>
    </location>
</feature>
<keyword evidence="4" id="KW-1185">Reference proteome</keyword>
<protein>
    <submittedName>
        <fullName evidence="3">ANKRD17 protein</fullName>
    </submittedName>
</protein>
<dbReference type="InterPro" id="IPR003609">
    <property type="entry name" value="Pan_app"/>
</dbReference>
<feature type="chain" id="PRO_5032947031" evidence="1">
    <location>
        <begin position="17"/>
        <end position="204"/>
    </location>
</feature>
<evidence type="ECO:0000259" key="2">
    <source>
        <dbReference type="PROSITE" id="PS50948"/>
    </source>
</evidence>
<proteinExistence type="predicted"/>
<evidence type="ECO:0000313" key="4">
    <source>
        <dbReference type="Proteomes" id="UP000649617"/>
    </source>
</evidence>
<dbReference type="PROSITE" id="PS50948">
    <property type="entry name" value="PAN"/>
    <property type="match status" value="1"/>
</dbReference>
<evidence type="ECO:0000313" key="3">
    <source>
        <dbReference type="EMBL" id="CAE7508890.1"/>
    </source>
</evidence>
<dbReference type="Proteomes" id="UP000649617">
    <property type="component" value="Unassembled WGS sequence"/>
</dbReference>
<gene>
    <name evidence="3" type="primary">ANKRD17</name>
    <name evidence="3" type="ORF">SPIL2461_LOCUS13216</name>
</gene>
<reference evidence="3" key="1">
    <citation type="submission" date="2021-02" db="EMBL/GenBank/DDBJ databases">
        <authorList>
            <person name="Dougan E. K."/>
            <person name="Rhodes N."/>
            <person name="Thang M."/>
            <person name="Chan C."/>
        </authorList>
    </citation>
    <scope>NUCLEOTIDE SEQUENCE</scope>
</reference>
<dbReference type="AlphaFoldDB" id="A0A812T8C9"/>
<keyword evidence="1" id="KW-0732">Signal</keyword>